<sequence length="454" mass="50003">MESSPTSIAEPCNLMGTWTSYATSPTDSHSNTQASPNNQRDFHNPSTESNPGDTTMSGYVQTHGHEMNSGAGSFMSQETPVLQPPLDYARARLPPRRRRVYNQLSVQQERVFLNQALDGAHATYYAPATAMGPPSNRMGTQMNGLQAGGVMALQDPNPTPMEPRTSHQGPVAQPHYSPLASRTLPQTQGFVSNGSVHGPSQPQLQQPQTIARMPYPVSVALPRSSVPTTAVPMTVPTWTPQYAAAVRPLQPQPQPQQQQQQQQRHDEWPPWEPSPRPVAALPARTPQLTAYGRLPPGMVNGAVAMHPPPNPQARASEFRRSQLMHMMQRSPPNPVDARAMQEYAHSLSRNQRLRQPQGASTNPPLQPEKSLDNQKNGRPDPKESEELSVNLECKVCFTQLVDTVLLPCGHAVLCRWCADTHLPSCRNDPTRLEGDPSCPICRGPVRHKGRIYFS</sequence>
<protein>
    <submittedName>
        <fullName evidence="1">Uncharacterized protein</fullName>
    </submittedName>
</protein>
<name>A0ACD1GEL5_9EURO</name>
<dbReference type="Proteomes" id="UP000249057">
    <property type="component" value="Unassembled WGS sequence"/>
</dbReference>
<gene>
    <name evidence="1" type="ORF">BO95DRAFT_82960</name>
</gene>
<keyword evidence="2" id="KW-1185">Reference proteome</keyword>
<evidence type="ECO:0000313" key="1">
    <source>
        <dbReference type="EMBL" id="RAH47657.1"/>
    </source>
</evidence>
<dbReference type="EMBL" id="KZ825329">
    <property type="protein sequence ID" value="RAH47657.1"/>
    <property type="molecule type" value="Genomic_DNA"/>
</dbReference>
<evidence type="ECO:0000313" key="2">
    <source>
        <dbReference type="Proteomes" id="UP000249057"/>
    </source>
</evidence>
<accession>A0ACD1GEL5</accession>
<proteinExistence type="predicted"/>
<reference evidence="1" key="1">
    <citation type="submission" date="2018-02" db="EMBL/GenBank/DDBJ databases">
        <title>The genomes of Aspergillus section Nigri reveals drivers in fungal speciation.</title>
        <authorList>
            <consortium name="DOE Joint Genome Institute"/>
            <person name="Vesth T.C."/>
            <person name="Nybo J."/>
            <person name="Theobald S."/>
            <person name="Brandl J."/>
            <person name="Frisvad J.C."/>
            <person name="Nielsen K.F."/>
            <person name="Lyhne E.K."/>
            <person name="Kogle M.E."/>
            <person name="Kuo A."/>
            <person name="Riley R."/>
            <person name="Clum A."/>
            <person name="Nolan M."/>
            <person name="Lipzen A."/>
            <person name="Salamov A."/>
            <person name="Henrissat B."/>
            <person name="Wiebenga A."/>
            <person name="De vries R.P."/>
            <person name="Grigoriev I.V."/>
            <person name="Mortensen U.H."/>
            <person name="Andersen M.R."/>
            <person name="Baker S.E."/>
        </authorList>
    </citation>
    <scope>NUCLEOTIDE SEQUENCE</scope>
    <source>
        <strain evidence="1">CBS 621.78</strain>
    </source>
</reference>
<organism evidence="1 2">
    <name type="scientific">Aspergillus brunneoviolaceus CBS 621.78</name>
    <dbReference type="NCBI Taxonomy" id="1450534"/>
    <lineage>
        <taxon>Eukaryota</taxon>
        <taxon>Fungi</taxon>
        <taxon>Dikarya</taxon>
        <taxon>Ascomycota</taxon>
        <taxon>Pezizomycotina</taxon>
        <taxon>Eurotiomycetes</taxon>
        <taxon>Eurotiomycetidae</taxon>
        <taxon>Eurotiales</taxon>
        <taxon>Aspergillaceae</taxon>
        <taxon>Aspergillus</taxon>
        <taxon>Aspergillus subgen. Circumdati</taxon>
    </lineage>
</organism>